<comment type="caution">
    <text evidence="6">The sequence shown here is derived from an EMBL/GenBank/DDBJ whole genome shotgun (WGS) entry which is preliminary data.</text>
</comment>
<evidence type="ECO:0000259" key="5">
    <source>
        <dbReference type="PROSITE" id="PS51063"/>
    </source>
</evidence>
<reference evidence="6 7" key="1">
    <citation type="submission" date="2023-07" db="EMBL/GenBank/DDBJ databases">
        <title>Sorghum-associated microbial communities from plants grown in Nebraska, USA.</title>
        <authorList>
            <person name="Schachtman D."/>
        </authorList>
    </citation>
    <scope>NUCLEOTIDE SEQUENCE [LARGE SCALE GENOMIC DNA]</scope>
    <source>
        <strain evidence="6 7">DS1307</strain>
    </source>
</reference>
<dbReference type="InterPro" id="IPR012318">
    <property type="entry name" value="HTH_CRP"/>
</dbReference>
<dbReference type="RefSeq" id="WP_306837329.1">
    <property type="nucleotide sequence ID" value="NZ_JAUSRF010000012.1"/>
</dbReference>
<dbReference type="InterPro" id="IPR018490">
    <property type="entry name" value="cNMP-bd_dom_sf"/>
</dbReference>
<dbReference type="InterPro" id="IPR036388">
    <property type="entry name" value="WH-like_DNA-bd_sf"/>
</dbReference>
<keyword evidence="3" id="KW-0804">Transcription</keyword>
<dbReference type="Pfam" id="PF00027">
    <property type="entry name" value="cNMP_binding"/>
    <property type="match status" value="1"/>
</dbReference>
<dbReference type="PANTHER" id="PTHR24567">
    <property type="entry name" value="CRP FAMILY TRANSCRIPTIONAL REGULATORY PROTEIN"/>
    <property type="match status" value="1"/>
</dbReference>
<sequence>MNKHAITESERGQLLKTTLLTGLQGRSLQRLLDSAIVEEREGRSSVFRQGENADAFYCVLNGYVRLFRLSREGRHADVRICQPGEVFAECMIYGGDDYTFNAQTADTATLARFDLGTVRRLVEEDSNIARSVMTCLSQHLIDTMHCVGSDRLNTAPQRVADYLLERCPTDRGPASVQLPFQKNLLAGMLGLAPEALSRAFSTLRPRGVTVRGRMIQIGDVQALREVV</sequence>
<dbReference type="CDD" id="cd00038">
    <property type="entry name" value="CAP_ED"/>
    <property type="match status" value="1"/>
</dbReference>
<proteinExistence type="predicted"/>
<dbReference type="InterPro" id="IPR050397">
    <property type="entry name" value="Env_Response_Regulators"/>
</dbReference>
<dbReference type="EMBL" id="JAUSRF010000012">
    <property type="protein sequence ID" value="MDP9838963.1"/>
    <property type="molecule type" value="Genomic_DNA"/>
</dbReference>
<dbReference type="PROSITE" id="PS50042">
    <property type="entry name" value="CNMP_BINDING_3"/>
    <property type="match status" value="1"/>
</dbReference>
<keyword evidence="7" id="KW-1185">Reference proteome</keyword>
<dbReference type="InterPro" id="IPR036390">
    <property type="entry name" value="WH_DNA-bd_sf"/>
</dbReference>
<keyword evidence="1" id="KW-0805">Transcription regulation</keyword>
<evidence type="ECO:0000256" key="1">
    <source>
        <dbReference type="ARBA" id="ARBA00023015"/>
    </source>
</evidence>
<accession>A0ABT9PWW0</accession>
<feature type="domain" description="HTH crp-type" evidence="5">
    <location>
        <begin position="153"/>
        <end position="221"/>
    </location>
</feature>
<keyword evidence="2" id="KW-0238">DNA-binding</keyword>
<organism evidence="6 7">
    <name type="scientific">Neorhizobium huautlense</name>
    <dbReference type="NCBI Taxonomy" id="67774"/>
    <lineage>
        <taxon>Bacteria</taxon>
        <taxon>Pseudomonadati</taxon>
        <taxon>Pseudomonadota</taxon>
        <taxon>Alphaproteobacteria</taxon>
        <taxon>Hyphomicrobiales</taxon>
        <taxon>Rhizobiaceae</taxon>
        <taxon>Rhizobium/Agrobacterium group</taxon>
        <taxon>Neorhizobium</taxon>
    </lineage>
</organism>
<dbReference type="PROSITE" id="PS51063">
    <property type="entry name" value="HTH_CRP_2"/>
    <property type="match status" value="1"/>
</dbReference>
<dbReference type="Gene3D" id="2.60.120.10">
    <property type="entry name" value="Jelly Rolls"/>
    <property type="match status" value="1"/>
</dbReference>
<dbReference type="Gene3D" id="1.10.10.10">
    <property type="entry name" value="Winged helix-like DNA-binding domain superfamily/Winged helix DNA-binding domain"/>
    <property type="match status" value="1"/>
</dbReference>
<dbReference type="PANTHER" id="PTHR24567:SF74">
    <property type="entry name" value="HTH-TYPE TRANSCRIPTIONAL REGULATOR ARCR"/>
    <property type="match status" value="1"/>
</dbReference>
<dbReference type="Pfam" id="PF13545">
    <property type="entry name" value="HTH_Crp_2"/>
    <property type="match status" value="1"/>
</dbReference>
<evidence type="ECO:0000256" key="3">
    <source>
        <dbReference type="ARBA" id="ARBA00023163"/>
    </source>
</evidence>
<protein>
    <submittedName>
        <fullName evidence="6">CRP-like cAMP-binding protein</fullName>
    </submittedName>
</protein>
<dbReference type="SUPFAM" id="SSF51206">
    <property type="entry name" value="cAMP-binding domain-like"/>
    <property type="match status" value="1"/>
</dbReference>
<dbReference type="Proteomes" id="UP001241472">
    <property type="component" value="Unassembled WGS sequence"/>
</dbReference>
<evidence type="ECO:0000313" key="7">
    <source>
        <dbReference type="Proteomes" id="UP001241472"/>
    </source>
</evidence>
<feature type="domain" description="Cyclic nucleotide-binding" evidence="4">
    <location>
        <begin position="19"/>
        <end position="139"/>
    </location>
</feature>
<dbReference type="SUPFAM" id="SSF46785">
    <property type="entry name" value="Winged helix' DNA-binding domain"/>
    <property type="match status" value="1"/>
</dbReference>
<dbReference type="InterPro" id="IPR014710">
    <property type="entry name" value="RmlC-like_jellyroll"/>
</dbReference>
<evidence type="ECO:0000256" key="2">
    <source>
        <dbReference type="ARBA" id="ARBA00023125"/>
    </source>
</evidence>
<dbReference type="SMART" id="SM00100">
    <property type="entry name" value="cNMP"/>
    <property type="match status" value="1"/>
</dbReference>
<gene>
    <name evidence="6" type="ORF">J2T09_003735</name>
</gene>
<dbReference type="SMART" id="SM00419">
    <property type="entry name" value="HTH_CRP"/>
    <property type="match status" value="1"/>
</dbReference>
<name>A0ABT9PWW0_9HYPH</name>
<dbReference type="InterPro" id="IPR000595">
    <property type="entry name" value="cNMP-bd_dom"/>
</dbReference>
<evidence type="ECO:0000259" key="4">
    <source>
        <dbReference type="PROSITE" id="PS50042"/>
    </source>
</evidence>
<evidence type="ECO:0000313" key="6">
    <source>
        <dbReference type="EMBL" id="MDP9838963.1"/>
    </source>
</evidence>